<gene>
    <name evidence="1" type="ORF">CC78DRAFT_228399</name>
</gene>
<proteinExistence type="predicted"/>
<reference evidence="2" key="1">
    <citation type="journal article" date="2020" name="Stud. Mycol.">
        <title>101 Dothideomycetes genomes: A test case for predicting lifestyles and emergence of pathogens.</title>
        <authorList>
            <person name="Haridas S."/>
            <person name="Albert R."/>
            <person name="Binder M."/>
            <person name="Bloem J."/>
            <person name="LaButti K."/>
            <person name="Salamov A."/>
            <person name="Andreopoulos B."/>
            <person name="Baker S."/>
            <person name="Barry K."/>
            <person name="Bills G."/>
            <person name="Bluhm B."/>
            <person name="Cannon C."/>
            <person name="Castanera R."/>
            <person name="Culley D."/>
            <person name="Daum C."/>
            <person name="Ezra D."/>
            <person name="Gonzalez J."/>
            <person name="Henrissat B."/>
            <person name="Kuo A."/>
            <person name="Liang C."/>
            <person name="Lipzen A."/>
            <person name="Lutzoni F."/>
            <person name="Magnuson J."/>
            <person name="Mondo S."/>
            <person name="Nolan M."/>
            <person name="Ohm R."/>
            <person name="Pangilinan J."/>
            <person name="Park H.-J."/>
            <person name="Ramirez L."/>
            <person name="Alfaro M."/>
            <person name="Sun H."/>
            <person name="Tritt A."/>
            <person name="Yoshinaga Y."/>
            <person name="Zwiers L.-H."/>
            <person name="Turgeon B."/>
            <person name="Goodwin S."/>
            <person name="Spatafora J."/>
            <person name="Crous P."/>
            <person name="Grigoriev I."/>
        </authorList>
    </citation>
    <scope>NUCLEOTIDE SEQUENCE [LARGE SCALE GENOMIC DNA]</scope>
    <source>
        <strain evidence="2">CBS 304.66</strain>
    </source>
</reference>
<name>A0A9P4K821_9PLEO</name>
<organism evidence="1 2">
    <name type="scientific">Lojkania enalia</name>
    <dbReference type="NCBI Taxonomy" id="147567"/>
    <lineage>
        <taxon>Eukaryota</taxon>
        <taxon>Fungi</taxon>
        <taxon>Dikarya</taxon>
        <taxon>Ascomycota</taxon>
        <taxon>Pezizomycotina</taxon>
        <taxon>Dothideomycetes</taxon>
        <taxon>Pleosporomycetidae</taxon>
        <taxon>Pleosporales</taxon>
        <taxon>Pleosporales incertae sedis</taxon>
        <taxon>Lojkania</taxon>
    </lineage>
</organism>
<evidence type="ECO:0000313" key="2">
    <source>
        <dbReference type="Proteomes" id="UP000800093"/>
    </source>
</evidence>
<protein>
    <submittedName>
        <fullName evidence="1">Uncharacterized protein</fullName>
    </submittedName>
</protein>
<dbReference type="AlphaFoldDB" id="A0A9P4K821"/>
<dbReference type="EMBL" id="ML986615">
    <property type="protein sequence ID" value="KAF2264504.1"/>
    <property type="molecule type" value="Genomic_DNA"/>
</dbReference>
<comment type="caution">
    <text evidence="1">The sequence shown here is derived from an EMBL/GenBank/DDBJ whole genome shotgun (WGS) entry which is preliminary data.</text>
</comment>
<evidence type="ECO:0000313" key="1">
    <source>
        <dbReference type="EMBL" id="KAF2264504.1"/>
    </source>
</evidence>
<keyword evidence="2" id="KW-1185">Reference proteome</keyword>
<sequence>MTQNWGFWGLDSTDGRHLSASRVSLGCVDQAGIDIDSSCAVMKMSKAGVGNENTVHMTLTNSATKTTKGGVAQEKVDEMGVSALCSAGWLVGDAGALQLSPRIGQDRINQRPRCCCCEFRRIAAKYYQLQRVCGLICVWKFASLKRFIGWAWLRVPMDLLPEYGANLR</sequence>
<dbReference type="Proteomes" id="UP000800093">
    <property type="component" value="Unassembled WGS sequence"/>
</dbReference>
<accession>A0A9P4K821</accession>